<sequence length="87" mass="9305">MLSLILACNVNWAGVPGRPLSTHSQTDRHQAKNQGGEVKKRGKKPQQAPLSLLNKQSHHSTPSQTKPPLRSSLSPPSSLSTPTSSTT</sequence>
<protein>
    <submittedName>
        <fullName evidence="1">Uncharacterized protein</fullName>
    </submittedName>
</protein>
<gene>
    <name evidence="1" type="ORF">IE53DRAFT_386424</name>
</gene>
<organism evidence="1 2">
    <name type="scientific">Violaceomyces palustris</name>
    <dbReference type="NCBI Taxonomy" id="1673888"/>
    <lineage>
        <taxon>Eukaryota</taxon>
        <taxon>Fungi</taxon>
        <taxon>Dikarya</taxon>
        <taxon>Basidiomycota</taxon>
        <taxon>Ustilaginomycotina</taxon>
        <taxon>Ustilaginomycetes</taxon>
        <taxon>Violaceomycetales</taxon>
        <taxon>Violaceomycetaceae</taxon>
        <taxon>Violaceomyces</taxon>
    </lineage>
</organism>
<dbReference type="Proteomes" id="UP000245626">
    <property type="component" value="Unassembled WGS sequence"/>
</dbReference>
<reference evidence="1 2" key="1">
    <citation type="journal article" date="2018" name="Mol. Biol. Evol.">
        <title>Broad Genomic Sampling Reveals a Smut Pathogenic Ancestry of the Fungal Clade Ustilaginomycotina.</title>
        <authorList>
            <person name="Kijpornyongpan T."/>
            <person name="Mondo S.J."/>
            <person name="Barry K."/>
            <person name="Sandor L."/>
            <person name="Lee J."/>
            <person name="Lipzen A."/>
            <person name="Pangilinan J."/>
            <person name="LaButti K."/>
            <person name="Hainaut M."/>
            <person name="Henrissat B."/>
            <person name="Grigoriev I.V."/>
            <person name="Spatafora J.W."/>
            <person name="Aime M.C."/>
        </authorList>
    </citation>
    <scope>NUCLEOTIDE SEQUENCE [LARGE SCALE GENOMIC DNA]</scope>
    <source>
        <strain evidence="1 2">SA 807</strain>
    </source>
</reference>
<dbReference type="EMBL" id="KZ819861">
    <property type="protein sequence ID" value="PWN51208.1"/>
    <property type="molecule type" value="Genomic_DNA"/>
</dbReference>
<evidence type="ECO:0000313" key="2">
    <source>
        <dbReference type="Proteomes" id="UP000245626"/>
    </source>
</evidence>
<keyword evidence="2" id="KW-1185">Reference proteome</keyword>
<evidence type="ECO:0000313" key="1">
    <source>
        <dbReference type="EMBL" id="PWN51208.1"/>
    </source>
</evidence>
<accession>A0ACD0NZE0</accession>
<proteinExistence type="predicted"/>
<name>A0ACD0NZE0_9BASI</name>